<gene>
    <name evidence="2" type="ORF">KALB_5268</name>
</gene>
<dbReference type="OrthoDB" id="9804442at2"/>
<reference evidence="2 3" key="1">
    <citation type="journal article" date="2014" name="BMC Genomics">
        <title>Complete genome sequence of producer of the glycopeptide antibiotic Aculeximycin Kutzneria albida DSM 43870T, a representative of minor genus of Pseudonocardiaceae.</title>
        <authorList>
            <person name="Rebets Y."/>
            <person name="Tokovenko B."/>
            <person name="Lushchyk I."/>
            <person name="Ruckert C."/>
            <person name="Zaburannyi N."/>
            <person name="Bechthold A."/>
            <person name="Kalinowski J."/>
            <person name="Luzhetskyy A."/>
        </authorList>
    </citation>
    <scope>NUCLEOTIDE SEQUENCE [LARGE SCALE GENOMIC DNA]</scope>
    <source>
        <strain evidence="2">DSM 43870</strain>
    </source>
</reference>
<sequence length="146" mass="15713">MSSDDSPVTGPRVGAYALVGHDDKLLLITHDTGPDLLPGGTVANGEPVERALRRRLLEQLGVTVADMDFCAVVEHDTAPGGDRPASEVTFLFDVTLADPDRLAEHLPTLCQWAGESDLAALRPEAVRYALIANCLAAENPWWAWTP</sequence>
<dbReference type="Pfam" id="PF00293">
    <property type="entry name" value="NUDIX"/>
    <property type="match status" value="1"/>
</dbReference>
<evidence type="ECO:0000313" key="3">
    <source>
        <dbReference type="Proteomes" id="UP000019225"/>
    </source>
</evidence>
<accession>W5WD26</accession>
<evidence type="ECO:0000313" key="2">
    <source>
        <dbReference type="EMBL" id="AHH98630.1"/>
    </source>
</evidence>
<organism evidence="2 3">
    <name type="scientific">Kutzneria albida DSM 43870</name>
    <dbReference type="NCBI Taxonomy" id="1449976"/>
    <lineage>
        <taxon>Bacteria</taxon>
        <taxon>Bacillati</taxon>
        <taxon>Actinomycetota</taxon>
        <taxon>Actinomycetes</taxon>
        <taxon>Pseudonocardiales</taxon>
        <taxon>Pseudonocardiaceae</taxon>
        <taxon>Kutzneria</taxon>
    </lineage>
</organism>
<dbReference type="SUPFAM" id="SSF55811">
    <property type="entry name" value="Nudix"/>
    <property type="match status" value="1"/>
</dbReference>
<protein>
    <recommendedName>
        <fullName evidence="1">Nudix hydrolase domain-containing protein</fullName>
    </recommendedName>
</protein>
<evidence type="ECO:0000259" key="1">
    <source>
        <dbReference type="PROSITE" id="PS51462"/>
    </source>
</evidence>
<dbReference type="AlphaFoldDB" id="W5WD26"/>
<name>W5WD26_9PSEU</name>
<dbReference type="EMBL" id="CP007155">
    <property type="protein sequence ID" value="AHH98630.1"/>
    <property type="molecule type" value="Genomic_DNA"/>
</dbReference>
<feature type="domain" description="Nudix hydrolase" evidence="1">
    <location>
        <begin position="8"/>
        <end position="135"/>
    </location>
</feature>
<dbReference type="Proteomes" id="UP000019225">
    <property type="component" value="Chromosome"/>
</dbReference>
<dbReference type="KEGG" id="kal:KALB_5268"/>
<dbReference type="HOGENOM" id="CLU_1774990_0_0_11"/>
<dbReference type="InterPro" id="IPR000086">
    <property type="entry name" value="NUDIX_hydrolase_dom"/>
</dbReference>
<proteinExistence type="predicted"/>
<dbReference type="InterPro" id="IPR015797">
    <property type="entry name" value="NUDIX_hydrolase-like_dom_sf"/>
</dbReference>
<dbReference type="RefSeq" id="WP_025358624.1">
    <property type="nucleotide sequence ID" value="NZ_CP007155.1"/>
</dbReference>
<dbReference type="Gene3D" id="3.90.79.10">
    <property type="entry name" value="Nucleoside Triphosphate Pyrophosphohydrolase"/>
    <property type="match status" value="1"/>
</dbReference>
<dbReference type="PROSITE" id="PS51462">
    <property type="entry name" value="NUDIX"/>
    <property type="match status" value="1"/>
</dbReference>
<dbReference type="eggNOG" id="ENOG50321YM">
    <property type="taxonomic scope" value="Bacteria"/>
</dbReference>
<dbReference type="STRING" id="1449976.KALB_5268"/>
<keyword evidence="3" id="KW-1185">Reference proteome</keyword>